<evidence type="ECO:0000313" key="21">
    <source>
        <dbReference type="Proteomes" id="UP000502823"/>
    </source>
</evidence>
<reference evidence="21" key="1">
    <citation type="submission" date="2020-01" db="EMBL/GenBank/DDBJ databases">
        <title>Draft genome sequence of the Termite Coptotermes fromosanus.</title>
        <authorList>
            <person name="Itakura S."/>
            <person name="Yosikawa Y."/>
            <person name="Umezawa K."/>
        </authorList>
    </citation>
    <scope>NUCLEOTIDE SEQUENCE [LARGE SCALE GENOMIC DNA]</scope>
</reference>
<feature type="transmembrane region" description="Helical" evidence="19">
    <location>
        <begin position="81"/>
        <end position="100"/>
    </location>
</feature>
<keyword evidence="4" id="KW-1003">Cell membrane</keyword>
<feature type="transmembrane region" description="Helical" evidence="19">
    <location>
        <begin position="112"/>
        <end position="132"/>
    </location>
</feature>
<comment type="catalytic activity">
    <reaction evidence="10">
        <text>L-lysine(out) + L-arginine(in) = L-lysine(in) + L-arginine(out)</text>
        <dbReference type="Rhea" id="RHEA:70827"/>
        <dbReference type="ChEBI" id="CHEBI:32551"/>
        <dbReference type="ChEBI" id="CHEBI:32682"/>
    </reaction>
    <physiologicalReaction direction="left-to-right" evidence="10">
        <dbReference type="Rhea" id="RHEA:70828"/>
    </physiologicalReaction>
</comment>
<comment type="catalytic activity">
    <reaction evidence="12">
        <text>L-histidine(out) + L-arginine(in) = L-histidine(in) + L-arginine(out)</text>
        <dbReference type="Rhea" id="RHEA:71063"/>
        <dbReference type="ChEBI" id="CHEBI:32682"/>
        <dbReference type="ChEBI" id="CHEBI:57595"/>
    </reaction>
    <physiologicalReaction direction="left-to-right" evidence="12">
        <dbReference type="Rhea" id="RHEA:71064"/>
    </physiologicalReaction>
</comment>
<sequence length="460" mass="50804">MALEQAGSVGFCLIIWATCGAISLLGALCFAELGLLVPRSGAEYVYFQEAFGSLHKFWGPLPSFLCSWVYVVVLRPAEVAVIIMAFAQYVCQPFEIYIAGIEAESMDLAKKFIAVLALALLTYVNFISVKLFVRVQNVFTVSKLLACVVIVVSGVYAICAGNTENISQGFRGSNTSPKNVALAFYYALWPFDGWSTVTVVTEEVKKPEVNILRSILIAVPVVTAVYFMMNVAYMAVLTIPEMTSSPAVAVTFADRMLGVMNFVIPLGVALSTFGCALSIQFSVTRLCYVAGREGHMLEAFSYIHVRRLTPAPAVLLQGVLTFIFIVAGDIASLIDFASFLIWMFYGIAMVALLVMRRTKKDEKRSYKVVPLLFPVFIIFVSLFLCLVPIITDPSPRYFIALVLVALGTAVYIPLVFYKVRPRWMVSQPYVLVHRMAVHDLEHLFLHTQHGGLVSGLVLSR</sequence>
<evidence type="ECO:0000256" key="19">
    <source>
        <dbReference type="SAM" id="Phobius"/>
    </source>
</evidence>
<feature type="transmembrane region" description="Helical" evidence="19">
    <location>
        <begin position="144"/>
        <end position="163"/>
    </location>
</feature>
<dbReference type="InParanoid" id="A0A6L2PUI9"/>
<comment type="catalytic activity">
    <reaction evidence="11">
        <text>L-cystine(out) + L-arginine(in) = L-cystine(in) + L-arginine(out)</text>
        <dbReference type="Rhea" id="RHEA:71075"/>
        <dbReference type="ChEBI" id="CHEBI:32682"/>
        <dbReference type="ChEBI" id="CHEBI:35491"/>
    </reaction>
    <physiologicalReaction direction="left-to-right" evidence="11">
        <dbReference type="Rhea" id="RHEA:71076"/>
    </physiologicalReaction>
</comment>
<evidence type="ECO:0000256" key="9">
    <source>
        <dbReference type="ARBA" id="ARBA00023157"/>
    </source>
</evidence>
<dbReference type="PANTHER" id="PTHR11785">
    <property type="entry name" value="AMINO ACID TRANSPORTER"/>
    <property type="match status" value="1"/>
</dbReference>
<comment type="similarity">
    <text evidence="2">Belongs to the amino acid-polyamine-organocation (APC) superfamily.</text>
</comment>
<keyword evidence="21" id="KW-1185">Reference proteome</keyword>
<keyword evidence="7 19" id="KW-1133">Transmembrane helix</keyword>
<keyword evidence="3" id="KW-0813">Transport</keyword>
<dbReference type="Proteomes" id="UP000502823">
    <property type="component" value="Unassembled WGS sequence"/>
</dbReference>
<dbReference type="FunFam" id="1.20.1740.10:FF:000015">
    <property type="entry name" value="B(0,+)-type amino acid transporter 1"/>
    <property type="match status" value="1"/>
</dbReference>
<dbReference type="InterPro" id="IPR050598">
    <property type="entry name" value="AminoAcid_Transporter"/>
</dbReference>
<organism evidence="20 21">
    <name type="scientific">Coptotermes formosanus</name>
    <name type="common">Formosan subterranean termite</name>
    <dbReference type="NCBI Taxonomy" id="36987"/>
    <lineage>
        <taxon>Eukaryota</taxon>
        <taxon>Metazoa</taxon>
        <taxon>Ecdysozoa</taxon>
        <taxon>Arthropoda</taxon>
        <taxon>Hexapoda</taxon>
        <taxon>Insecta</taxon>
        <taxon>Pterygota</taxon>
        <taxon>Neoptera</taxon>
        <taxon>Polyneoptera</taxon>
        <taxon>Dictyoptera</taxon>
        <taxon>Blattodea</taxon>
        <taxon>Blattoidea</taxon>
        <taxon>Termitoidae</taxon>
        <taxon>Rhinotermitidae</taxon>
        <taxon>Coptotermes</taxon>
    </lineage>
</organism>
<dbReference type="Gene3D" id="1.20.1740.10">
    <property type="entry name" value="Amino acid/polyamine transporter I"/>
    <property type="match status" value="1"/>
</dbReference>
<evidence type="ECO:0000256" key="13">
    <source>
        <dbReference type="ARBA" id="ARBA00052179"/>
    </source>
</evidence>
<feature type="transmembrane region" description="Helical" evidence="19">
    <location>
        <begin position="12"/>
        <end position="37"/>
    </location>
</feature>
<evidence type="ECO:0000256" key="11">
    <source>
        <dbReference type="ARBA" id="ARBA00051814"/>
    </source>
</evidence>
<protein>
    <recommendedName>
        <fullName evidence="15">b(0,+)-type amino acid transporter 1</fullName>
    </recommendedName>
    <alternativeName>
        <fullName evidence="16">Glycoprotein-associated amino acid transporter b0,+AT1</fullName>
    </alternativeName>
    <alternativeName>
        <fullName evidence="17">Solute carrier family 7 member 9</fullName>
    </alternativeName>
</protein>
<dbReference type="GO" id="GO:0016324">
    <property type="term" value="C:apical plasma membrane"/>
    <property type="evidence" value="ECO:0007669"/>
    <property type="project" value="UniProtKB-SubCell"/>
</dbReference>
<evidence type="ECO:0000256" key="5">
    <source>
        <dbReference type="ARBA" id="ARBA00022553"/>
    </source>
</evidence>
<keyword evidence="9" id="KW-1015">Disulfide bond</keyword>
<evidence type="ECO:0000256" key="12">
    <source>
        <dbReference type="ARBA" id="ARBA00051835"/>
    </source>
</evidence>
<proteinExistence type="inferred from homology"/>
<gene>
    <name evidence="20" type="ORF">Cfor_02487</name>
</gene>
<evidence type="ECO:0000256" key="18">
    <source>
        <dbReference type="ARBA" id="ARBA00093193"/>
    </source>
</evidence>
<dbReference type="Pfam" id="PF13520">
    <property type="entry name" value="AA_permease_2"/>
    <property type="match status" value="1"/>
</dbReference>
<accession>A0A6L2PUI9</accession>
<keyword evidence="6 19" id="KW-0812">Transmembrane</keyword>
<feature type="transmembrane region" description="Helical" evidence="19">
    <location>
        <begin position="214"/>
        <end position="239"/>
    </location>
</feature>
<evidence type="ECO:0000256" key="10">
    <source>
        <dbReference type="ARBA" id="ARBA00051323"/>
    </source>
</evidence>
<evidence type="ECO:0000256" key="1">
    <source>
        <dbReference type="ARBA" id="ARBA00004424"/>
    </source>
</evidence>
<evidence type="ECO:0000256" key="8">
    <source>
        <dbReference type="ARBA" id="ARBA00023136"/>
    </source>
</evidence>
<name>A0A6L2PUI9_COPFO</name>
<evidence type="ECO:0000313" key="20">
    <source>
        <dbReference type="EMBL" id="GFG36189.1"/>
    </source>
</evidence>
<evidence type="ECO:0000256" key="4">
    <source>
        <dbReference type="ARBA" id="ARBA00022475"/>
    </source>
</evidence>
<dbReference type="EMBL" id="BLKM01012335">
    <property type="protein sequence ID" value="GFG36189.1"/>
    <property type="molecule type" value="Genomic_DNA"/>
</dbReference>
<keyword evidence="5" id="KW-0597">Phosphoprotein</keyword>
<feature type="transmembrane region" description="Helical" evidence="19">
    <location>
        <begin position="308"/>
        <end position="327"/>
    </location>
</feature>
<evidence type="ECO:0000256" key="15">
    <source>
        <dbReference type="ARBA" id="ARBA00074336"/>
    </source>
</evidence>
<feature type="transmembrane region" description="Helical" evidence="19">
    <location>
        <begin position="397"/>
        <end position="417"/>
    </location>
</feature>
<evidence type="ECO:0000256" key="2">
    <source>
        <dbReference type="ARBA" id="ARBA00009523"/>
    </source>
</evidence>
<feature type="transmembrane region" description="Helical" evidence="19">
    <location>
        <begin position="57"/>
        <end position="74"/>
    </location>
</feature>
<keyword evidence="8 19" id="KW-0472">Membrane</keyword>
<feature type="transmembrane region" description="Helical" evidence="19">
    <location>
        <begin position="183"/>
        <end position="202"/>
    </location>
</feature>
<evidence type="ECO:0000256" key="17">
    <source>
        <dbReference type="ARBA" id="ARBA00083296"/>
    </source>
</evidence>
<dbReference type="PIRSF" id="PIRSF006060">
    <property type="entry name" value="AA_transporter"/>
    <property type="match status" value="1"/>
</dbReference>
<comment type="catalytic activity">
    <reaction evidence="18">
        <text>L-phenylalanine(out) + L-arginine(in) = L-phenylalanine(in) + L-arginine(out)</text>
        <dbReference type="Rhea" id="RHEA:71067"/>
        <dbReference type="ChEBI" id="CHEBI:32682"/>
        <dbReference type="ChEBI" id="CHEBI:58095"/>
    </reaction>
    <physiologicalReaction direction="left-to-right" evidence="18">
        <dbReference type="Rhea" id="RHEA:71068"/>
    </physiologicalReaction>
</comment>
<comment type="subcellular location">
    <subcellularLocation>
        <location evidence="1">Apical cell membrane</location>
        <topology evidence="1">Multi-pass membrane protein</topology>
    </subcellularLocation>
</comment>
<evidence type="ECO:0000256" key="7">
    <source>
        <dbReference type="ARBA" id="ARBA00022989"/>
    </source>
</evidence>
<comment type="catalytic activity">
    <reaction evidence="14">
        <text>L-leucine(out) + L-arginine(in) = L-leucine(in) + L-arginine(out)</text>
        <dbReference type="Rhea" id="RHEA:71059"/>
        <dbReference type="ChEBI" id="CHEBI:32682"/>
        <dbReference type="ChEBI" id="CHEBI:57427"/>
    </reaction>
    <physiologicalReaction direction="left-to-right" evidence="14">
        <dbReference type="Rhea" id="RHEA:71060"/>
    </physiologicalReaction>
</comment>
<comment type="caution">
    <text evidence="20">The sequence shown here is derived from an EMBL/GenBank/DDBJ whole genome shotgun (WGS) entry which is preliminary data.</text>
</comment>
<feature type="transmembrane region" description="Helical" evidence="19">
    <location>
        <begin position="368"/>
        <end position="391"/>
    </location>
</feature>
<dbReference type="AlphaFoldDB" id="A0A6L2PUI9"/>
<dbReference type="InterPro" id="IPR002293">
    <property type="entry name" value="AA/rel_permease1"/>
</dbReference>
<feature type="transmembrane region" description="Helical" evidence="19">
    <location>
        <begin position="259"/>
        <end position="288"/>
    </location>
</feature>
<evidence type="ECO:0000256" key="14">
    <source>
        <dbReference type="ARBA" id="ARBA00052732"/>
    </source>
</evidence>
<dbReference type="OrthoDB" id="5982228at2759"/>
<dbReference type="GO" id="GO:0015179">
    <property type="term" value="F:L-amino acid transmembrane transporter activity"/>
    <property type="evidence" value="ECO:0007669"/>
    <property type="project" value="TreeGrafter"/>
</dbReference>
<evidence type="ECO:0000256" key="3">
    <source>
        <dbReference type="ARBA" id="ARBA00022448"/>
    </source>
</evidence>
<feature type="transmembrane region" description="Helical" evidence="19">
    <location>
        <begin position="333"/>
        <end position="356"/>
    </location>
</feature>
<dbReference type="PANTHER" id="PTHR11785:SF514">
    <property type="entry name" value="B(0,+)-TYPE AMINO ACID TRANSPORTER 1-LIKE PROTEIN"/>
    <property type="match status" value="1"/>
</dbReference>
<evidence type="ECO:0000256" key="6">
    <source>
        <dbReference type="ARBA" id="ARBA00022692"/>
    </source>
</evidence>
<evidence type="ECO:0000256" key="16">
    <source>
        <dbReference type="ARBA" id="ARBA00079910"/>
    </source>
</evidence>
<comment type="catalytic activity">
    <reaction evidence="13">
        <text>L-cysteine(out) + L-arginine(in) = L-cysteine(in) + L-arginine(out)</text>
        <dbReference type="Rhea" id="RHEA:71071"/>
        <dbReference type="ChEBI" id="CHEBI:32682"/>
        <dbReference type="ChEBI" id="CHEBI:35235"/>
    </reaction>
    <physiologicalReaction direction="left-to-right" evidence="13">
        <dbReference type="Rhea" id="RHEA:71072"/>
    </physiologicalReaction>
</comment>